<dbReference type="Gene3D" id="1.25.40.10">
    <property type="entry name" value="Tetratricopeptide repeat domain"/>
    <property type="match status" value="1"/>
</dbReference>
<evidence type="ECO:0000313" key="3">
    <source>
        <dbReference type="Proteomes" id="UP000010116"/>
    </source>
</evidence>
<protein>
    <submittedName>
        <fullName evidence="2">Putative adenylate cyclase</fullName>
    </submittedName>
</protein>
<keyword evidence="1" id="KW-1133">Transmembrane helix</keyword>
<dbReference type="InterPro" id="IPR011990">
    <property type="entry name" value="TPR-like_helical_dom_sf"/>
</dbReference>
<accession>J5KIQ8</accession>
<dbReference type="Proteomes" id="UP000010116">
    <property type="component" value="Unassembled WGS sequence"/>
</dbReference>
<feature type="transmembrane region" description="Helical" evidence="1">
    <location>
        <begin position="45"/>
        <end position="67"/>
    </location>
</feature>
<evidence type="ECO:0000256" key="1">
    <source>
        <dbReference type="SAM" id="Phobius"/>
    </source>
</evidence>
<proteinExistence type="predicted"/>
<keyword evidence="1" id="KW-0812">Transmembrane</keyword>
<dbReference type="EMBL" id="JH611190">
    <property type="protein sequence ID" value="EJP72646.1"/>
    <property type="molecule type" value="Genomic_DNA"/>
</dbReference>
<keyword evidence="1" id="KW-0472">Membrane</keyword>
<name>J5KIQ8_9GAMM</name>
<reference evidence="2 3" key="1">
    <citation type="journal article" date="2012" name="ISME J.">
        <title>Genomic insights to SAR86, an abundant and uncultivated marine bacterial lineage.</title>
        <authorList>
            <person name="Dupont C.L."/>
            <person name="Rusch D.B."/>
            <person name="Yooseph S."/>
            <person name="Lombardo M.J."/>
            <person name="Richter R.A."/>
            <person name="Valas R."/>
            <person name="Novotny M."/>
            <person name="Yee-Greenbaum J."/>
            <person name="Selengut J.D."/>
            <person name="Haft D.H."/>
            <person name="Halpern A.L."/>
            <person name="Lasken R.S."/>
            <person name="Nealson K."/>
            <person name="Friedman R."/>
            <person name="Venter J.C."/>
        </authorList>
    </citation>
    <scope>NUCLEOTIDE SEQUENCE [LARGE SCALE GENOMIC DNA]</scope>
</reference>
<evidence type="ECO:0000313" key="2">
    <source>
        <dbReference type="EMBL" id="EJP72646.1"/>
    </source>
</evidence>
<dbReference type="HOGENOM" id="CLU_582521_0_0_6"/>
<dbReference type="SUPFAM" id="SSF48452">
    <property type="entry name" value="TPR-like"/>
    <property type="match status" value="1"/>
</dbReference>
<gene>
    <name evidence="2" type="ORF">NT02SARS_1105</name>
</gene>
<dbReference type="Gene3D" id="3.40.50.10070">
    <property type="entry name" value="TolB, N-terminal domain"/>
    <property type="match status" value="1"/>
</dbReference>
<organism evidence="2 3">
    <name type="scientific">SAR86 cluster bacterium SAR86B</name>
    <dbReference type="NCBI Taxonomy" id="1123867"/>
    <lineage>
        <taxon>Bacteria</taxon>
        <taxon>Pseudomonadati</taxon>
        <taxon>Pseudomonadota</taxon>
        <taxon>Gammaproteobacteria</taxon>
        <taxon>SAR86 cluster</taxon>
    </lineage>
</organism>
<dbReference type="AlphaFoldDB" id="J5KIQ8"/>
<sequence>MNIFNMLWKSATAYIIAGVALIQLASVVTDNISTVETLGITKETFMQILFVSIPVFLPIFLLITYFIKKNNPDETLSELPKKNISSDYKKKIAVIPFENLNNDDEGDFLVDGIVEDLITEFSMIKEIRIATRKSCFSLKNSDVSVENFCESQELDYFVSGSIRSINDRLRISVELCDVEEGSIIWSSKYDRLKKDIFDIQDEIVTKIINSMIGEIELSSLKRAHRKSTNNMTSYEYTLKGRALNQQYNKESNAESIKMLNAAIEADNTNPLPYSWKACTMGQAMGLGFADQTEDFMNEFFETLTKANELNDSDWNANRILGEVHLSMHEFDKTRIHATKAYNANPNNTAVMSIYADALIRTNDIDKGIEILNKAYETEPVPFVDNNSDRWFKALGFAYFLNSDAGKASEYFNRMEELDERSWLINSYINKNIDHKNENWFINGKNRFENTDWQVAVDRFHLPNEDTRLDLQNYAMSL</sequence>